<dbReference type="PaxDb" id="55529-EKX38337"/>
<dbReference type="Proteomes" id="UP000011087">
    <property type="component" value="Unassembled WGS sequence"/>
</dbReference>
<accession>L1IQJ9</accession>
<gene>
    <name evidence="2" type="ORF">GUITHDRAFT_144277</name>
</gene>
<dbReference type="KEGG" id="gtt:GUITHDRAFT_144277"/>
<dbReference type="GeneID" id="17295070"/>
<sequence>MAVAARRLTLRGGGLAVLLVLIGMAESYMTNYVCNTSYELVEKQNLSRTAEPGKVEFFCKDYVNYTAVCDTGIDPNLGFNPSCNNTFAIQVFANLQRALSVYSCREYSRIWTCDNCRSIETINVKHVDTSAGSAAYKRWLCASIYRKCAWEDPSLPGHQCPTNFTRTNYQAIPDCVVKTCQDVCYDVVRKCPVNLGFQCPPVNDIREYDVSNCEIVIQFNQKQFDSAAEKNAARYGYHKFCPLSMSN</sequence>
<evidence type="ECO:0000313" key="3">
    <source>
        <dbReference type="EnsemblProtists" id="EKX38337"/>
    </source>
</evidence>
<feature type="signal peptide" evidence="1">
    <location>
        <begin position="1"/>
        <end position="27"/>
    </location>
</feature>
<keyword evidence="4" id="KW-1185">Reference proteome</keyword>
<evidence type="ECO:0000313" key="2">
    <source>
        <dbReference type="EMBL" id="EKX38337.1"/>
    </source>
</evidence>
<protein>
    <recommendedName>
        <fullName evidence="5">FZ domain-containing protein</fullName>
    </recommendedName>
</protein>
<dbReference type="OrthoDB" id="1879912at2759"/>
<name>L1IQJ9_GUITC</name>
<evidence type="ECO:0008006" key="5">
    <source>
        <dbReference type="Google" id="ProtNLM"/>
    </source>
</evidence>
<reference evidence="2 4" key="1">
    <citation type="journal article" date="2012" name="Nature">
        <title>Algal genomes reveal evolutionary mosaicism and the fate of nucleomorphs.</title>
        <authorList>
            <consortium name="DOE Joint Genome Institute"/>
            <person name="Curtis B.A."/>
            <person name="Tanifuji G."/>
            <person name="Burki F."/>
            <person name="Gruber A."/>
            <person name="Irimia M."/>
            <person name="Maruyama S."/>
            <person name="Arias M.C."/>
            <person name="Ball S.G."/>
            <person name="Gile G.H."/>
            <person name="Hirakawa Y."/>
            <person name="Hopkins J.F."/>
            <person name="Kuo A."/>
            <person name="Rensing S.A."/>
            <person name="Schmutz J."/>
            <person name="Symeonidi A."/>
            <person name="Elias M."/>
            <person name="Eveleigh R.J."/>
            <person name="Herman E.K."/>
            <person name="Klute M.J."/>
            <person name="Nakayama T."/>
            <person name="Obornik M."/>
            <person name="Reyes-Prieto A."/>
            <person name="Armbrust E.V."/>
            <person name="Aves S.J."/>
            <person name="Beiko R.G."/>
            <person name="Coutinho P."/>
            <person name="Dacks J.B."/>
            <person name="Durnford D.G."/>
            <person name="Fast N.M."/>
            <person name="Green B.R."/>
            <person name="Grisdale C.J."/>
            <person name="Hempel F."/>
            <person name="Henrissat B."/>
            <person name="Hoppner M.P."/>
            <person name="Ishida K."/>
            <person name="Kim E."/>
            <person name="Koreny L."/>
            <person name="Kroth P.G."/>
            <person name="Liu Y."/>
            <person name="Malik S.B."/>
            <person name="Maier U.G."/>
            <person name="McRose D."/>
            <person name="Mock T."/>
            <person name="Neilson J.A."/>
            <person name="Onodera N.T."/>
            <person name="Poole A.M."/>
            <person name="Pritham E.J."/>
            <person name="Richards T.A."/>
            <person name="Rocap G."/>
            <person name="Roy S.W."/>
            <person name="Sarai C."/>
            <person name="Schaack S."/>
            <person name="Shirato S."/>
            <person name="Slamovits C.H."/>
            <person name="Spencer D.F."/>
            <person name="Suzuki S."/>
            <person name="Worden A.Z."/>
            <person name="Zauner S."/>
            <person name="Barry K."/>
            <person name="Bell C."/>
            <person name="Bharti A.K."/>
            <person name="Crow J.A."/>
            <person name="Grimwood J."/>
            <person name="Kramer R."/>
            <person name="Lindquist E."/>
            <person name="Lucas S."/>
            <person name="Salamov A."/>
            <person name="McFadden G.I."/>
            <person name="Lane C.E."/>
            <person name="Keeling P.J."/>
            <person name="Gray M.W."/>
            <person name="Grigoriev I.V."/>
            <person name="Archibald J.M."/>
        </authorList>
    </citation>
    <scope>NUCLEOTIDE SEQUENCE</scope>
    <source>
        <strain evidence="2 4">CCMP2712</strain>
    </source>
</reference>
<reference evidence="3" key="3">
    <citation type="submission" date="2016-03" db="UniProtKB">
        <authorList>
            <consortium name="EnsemblProtists"/>
        </authorList>
    </citation>
    <scope>IDENTIFICATION</scope>
</reference>
<reference evidence="4" key="2">
    <citation type="submission" date="2012-11" db="EMBL/GenBank/DDBJ databases">
        <authorList>
            <person name="Kuo A."/>
            <person name="Curtis B.A."/>
            <person name="Tanifuji G."/>
            <person name="Burki F."/>
            <person name="Gruber A."/>
            <person name="Irimia M."/>
            <person name="Maruyama S."/>
            <person name="Arias M.C."/>
            <person name="Ball S.G."/>
            <person name="Gile G.H."/>
            <person name="Hirakawa Y."/>
            <person name="Hopkins J.F."/>
            <person name="Rensing S.A."/>
            <person name="Schmutz J."/>
            <person name="Symeonidi A."/>
            <person name="Elias M."/>
            <person name="Eveleigh R.J."/>
            <person name="Herman E.K."/>
            <person name="Klute M.J."/>
            <person name="Nakayama T."/>
            <person name="Obornik M."/>
            <person name="Reyes-Prieto A."/>
            <person name="Armbrust E.V."/>
            <person name="Aves S.J."/>
            <person name="Beiko R.G."/>
            <person name="Coutinho P."/>
            <person name="Dacks J.B."/>
            <person name="Durnford D.G."/>
            <person name="Fast N.M."/>
            <person name="Green B.R."/>
            <person name="Grisdale C."/>
            <person name="Hempe F."/>
            <person name="Henrissat B."/>
            <person name="Hoppner M.P."/>
            <person name="Ishida K.-I."/>
            <person name="Kim E."/>
            <person name="Koreny L."/>
            <person name="Kroth P.G."/>
            <person name="Liu Y."/>
            <person name="Malik S.-B."/>
            <person name="Maier U.G."/>
            <person name="McRose D."/>
            <person name="Mock T."/>
            <person name="Neilson J.A."/>
            <person name="Onodera N.T."/>
            <person name="Poole A.M."/>
            <person name="Pritham E.J."/>
            <person name="Richards T.A."/>
            <person name="Rocap G."/>
            <person name="Roy S.W."/>
            <person name="Sarai C."/>
            <person name="Schaack S."/>
            <person name="Shirato S."/>
            <person name="Slamovits C.H."/>
            <person name="Spencer D.F."/>
            <person name="Suzuki S."/>
            <person name="Worden A.Z."/>
            <person name="Zauner S."/>
            <person name="Barry K."/>
            <person name="Bell C."/>
            <person name="Bharti A.K."/>
            <person name="Crow J.A."/>
            <person name="Grimwood J."/>
            <person name="Kramer R."/>
            <person name="Lindquist E."/>
            <person name="Lucas S."/>
            <person name="Salamov A."/>
            <person name="McFadden G.I."/>
            <person name="Lane C.E."/>
            <person name="Keeling P.J."/>
            <person name="Gray M.W."/>
            <person name="Grigoriev I.V."/>
            <person name="Archibald J.M."/>
        </authorList>
    </citation>
    <scope>NUCLEOTIDE SEQUENCE</scope>
    <source>
        <strain evidence="4">CCMP2712</strain>
    </source>
</reference>
<dbReference type="EMBL" id="JH993049">
    <property type="protein sequence ID" value="EKX38337.1"/>
    <property type="molecule type" value="Genomic_DNA"/>
</dbReference>
<evidence type="ECO:0000313" key="4">
    <source>
        <dbReference type="Proteomes" id="UP000011087"/>
    </source>
</evidence>
<keyword evidence="1" id="KW-0732">Signal</keyword>
<dbReference type="AlphaFoldDB" id="L1IQJ9"/>
<dbReference type="RefSeq" id="XP_005825317.1">
    <property type="nucleotide sequence ID" value="XM_005825260.1"/>
</dbReference>
<organism evidence="2">
    <name type="scientific">Guillardia theta (strain CCMP2712)</name>
    <name type="common">Cryptophyte</name>
    <dbReference type="NCBI Taxonomy" id="905079"/>
    <lineage>
        <taxon>Eukaryota</taxon>
        <taxon>Cryptophyceae</taxon>
        <taxon>Pyrenomonadales</taxon>
        <taxon>Geminigeraceae</taxon>
        <taxon>Guillardia</taxon>
    </lineage>
</organism>
<dbReference type="EnsemblProtists" id="EKX38337">
    <property type="protein sequence ID" value="EKX38337"/>
    <property type="gene ID" value="GUITHDRAFT_144277"/>
</dbReference>
<feature type="chain" id="PRO_5008770298" description="FZ domain-containing protein" evidence="1">
    <location>
        <begin position="28"/>
        <end position="247"/>
    </location>
</feature>
<evidence type="ECO:0000256" key="1">
    <source>
        <dbReference type="SAM" id="SignalP"/>
    </source>
</evidence>
<proteinExistence type="predicted"/>
<dbReference type="HOGENOM" id="CLU_1247417_0_0_1"/>